<gene>
    <name evidence="9" type="ORF">DFH08DRAFT_492638</name>
</gene>
<keyword evidence="7" id="KW-0732">Signal</keyword>
<evidence type="ECO:0000256" key="1">
    <source>
        <dbReference type="ARBA" id="ARBA00022559"/>
    </source>
</evidence>
<keyword evidence="2" id="KW-0349">Heme</keyword>
<dbReference type="EMBL" id="JARIHO010000087">
    <property type="protein sequence ID" value="KAJ7307833.1"/>
    <property type="molecule type" value="Genomic_DNA"/>
</dbReference>
<organism evidence="9 10">
    <name type="scientific">Mycena albidolilacea</name>
    <dbReference type="NCBI Taxonomy" id="1033008"/>
    <lineage>
        <taxon>Eukaryota</taxon>
        <taxon>Fungi</taxon>
        <taxon>Dikarya</taxon>
        <taxon>Basidiomycota</taxon>
        <taxon>Agaricomycotina</taxon>
        <taxon>Agaricomycetes</taxon>
        <taxon>Agaricomycetidae</taxon>
        <taxon>Agaricales</taxon>
        <taxon>Marasmiineae</taxon>
        <taxon>Mycenaceae</taxon>
        <taxon>Mycena</taxon>
    </lineage>
</organism>
<sequence length="526" mass="57629">MLLSRLIPLVCSWQLVVGSAAVYNWPDPLLDNIDDQLHVDRFTTLNVLSRDCATRDGTTVGAQWLRMAFHDFATHDIYTGKGGLDASIIFELDRSQNIGLGMRRSLVDFLGAPTEYVGMADIIAMGAVLSVVGCGGPALPFRAGRIDATKAGPETVPEPQQDLDSHIAAFKRLGFNKTEMIGLLACGHALGGVRQADFPLIVTPDLPVGVTFQVPFIFNNSIVHEYLDSTTINVLEVGSNISTRSDLRIFSSDGNVTMNRLASSDVFNTECTNLIRRMIDTVPSTVTLTDPVEIIDYKVQATMLFPSNGSLVFLATMRIVQDIFIAAELLRPNRTVTMFWKERYGTFCPEKGCSTEYFELDFESASLYGFFKGVTQFDYHRFRAEIDLNTSISHFWFEVDPKNGSAPLIIDNHGANYTIDQDVLLFDPRRSSFTKGGSNMVVAVKDPSGHAAVSAFTTISGSPLIPWPVNTSATTHFALDPSHPPADGYKFYSAPISDRALSNTLHATVSGKAYSQWVPLLTAPGV</sequence>
<dbReference type="GO" id="GO:0046872">
    <property type="term" value="F:metal ion binding"/>
    <property type="evidence" value="ECO:0007669"/>
    <property type="project" value="UniProtKB-UniRule"/>
</dbReference>
<dbReference type="EC" id="1.11.1.-" evidence="7"/>
<evidence type="ECO:0000256" key="4">
    <source>
        <dbReference type="ARBA" id="ARBA00023002"/>
    </source>
</evidence>
<evidence type="ECO:0000256" key="3">
    <source>
        <dbReference type="ARBA" id="ARBA00022723"/>
    </source>
</evidence>
<dbReference type="AlphaFoldDB" id="A0AAD6Z5E9"/>
<dbReference type="Proteomes" id="UP001218218">
    <property type="component" value="Unassembled WGS sequence"/>
</dbReference>
<accession>A0AAD6Z5E9</accession>
<dbReference type="Gene3D" id="1.10.420.10">
    <property type="entry name" value="Peroxidase, domain 2"/>
    <property type="match status" value="1"/>
</dbReference>
<dbReference type="GO" id="GO:0020037">
    <property type="term" value="F:heme binding"/>
    <property type="evidence" value="ECO:0007669"/>
    <property type="project" value="UniProtKB-UniRule"/>
</dbReference>
<dbReference type="GO" id="GO:0004601">
    <property type="term" value="F:peroxidase activity"/>
    <property type="evidence" value="ECO:0007669"/>
    <property type="project" value="UniProtKB-KW"/>
</dbReference>
<dbReference type="InterPro" id="IPR044831">
    <property type="entry name" value="Ccp1-like"/>
</dbReference>
<keyword evidence="1 7" id="KW-0575">Peroxidase</keyword>
<name>A0AAD6Z5E9_9AGAR</name>
<keyword evidence="3" id="KW-0479">Metal-binding</keyword>
<protein>
    <recommendedName>
        <fullName evidence="7">Peroxidase</fullName>
        <ecNumber evidence="7">1.11.1.-</ecNumber>
    </recommendedName>
</protein>
<evidence type="ECO:0000256" key="7">
    <source>
        <dbReference type="RuleBase" id="RU363051"/>
    </source>
</evidence>
<feature type="domain" description="Plant heme peroxidase family profile" evidence="8">
    <location>
        <begin position="117"/>
        <end position="278"/>
    </location>
</feature>
<evidence type="ECO:0000313" key="9">
    <source>
        <dbReference type="EMBL" id="KAJ7307833.1"/>
    </source>
</evidence>
<feature type="signal peptide" evidence="7">
    <location>
        <begin position="1"/>
        <end position="21"/>
    </location>
</feature>
<dbReference type="GO" id="GO:0000302">
    <property type="term" value="P:response to reactive oxygen species"/>
    <property type="evidence" value="ECO:0007669"/>
    <property type="project" value="TreeGrafter"/>
</dbReference>
<dbReference type="Pfam" id="PF00141">
    <property type="entry name" value="peroxidase"/>
    <property type="match status" value="1"/>
</dbReference>
<dbReference type="PANTHER" id="PTHR31356">
    <property type="entry name" value="THYLAKOID LUMENAL 29 KDA PROTEIN, CHLOROPLASTIC-RELATED"/>
    <property type="match status" value="1"/>
</dbReference>
<dbReference type="SUPFAM" id="SSF48113">
    <property type="entry name" value="Heme-dependent peroxidases"/>
    <property type="match status" value="1"/>
</dbReference>
<dbReference type="PRINTS" id="PR00458">
    <property type="entry name" value="PEROXIDASE"/>
</dbReference>
<comment type="similarity">
    <text evidence="6">Belongs to the peroxidase family.</text>
</comment>
<keyword evidence="5" id="KW-0408">Iron</keyword>
<evidence type="ECO:0000259" key="8">
    <source>
        <dbReference type="PROSITE" id="PS50873"/>
    </source>
</evidence>
<dbReference type="GO" id="GO:0034599">
    <property type="term" value="P:cellular response to oxidative stress"/>
    <property type="evidence" value="ECO:0007669"/>
    <property type="project" value="InterPro"/>
</dbReference>
<reference evidence="9" key="1">
    <citation type="submission" date="2023-03" db="EMBL/GenBank/DDBJ databases">
        <title>Massive genome expansion in bonnet fungi (Mycena s.s.) driven by repeated elements and novel gene families across ecological guilds.</title>
        <authorList>
            <consortium name="Lawrence Berkeley National Laboratory"/>
            <person name="Harder C.B."/>
            <person name="Miyauchi S."/>
            <person name="Viragh M."/>
            <person name="Kuo A."/>
            <person name="Thoen E."/>
            <person name="Andreopoulos B."/>
            <person name="Lu D."/>
            <person name="Skrede I."/>
            <person name="Drula E."/>
            <person name="Henrissat B."/>
            <person name="Morin E."/>
            <person name="Kohler A."/>
            <person name="Barry K."/>
            <person name="LaButti K."/>
            <person name="Morin E."/>
            <person name="Salamov A."/>
            <person name="Lipzen A."/>
            <person name="Mereny Z."/>
            <person name="Hegedus B."/>
            <person name="Baldrian P."/>
            <person name="Stursova M."/>
            <person name="Weitz H."/>
            <person name="Taylor A."/>
            <person name="Grigoriev I.V."/>
            <person name="Nagy L.G."/>
            <person name="Martin F."/>
            <person name="Kauserud H."/>
        </authorList>
    </citation>
    <scope>NUCLEOTIDE SEQUENCE</scope>
    <source>
        <strain evidence="9">CBHHK002</strain>
    </source>
</reference>
<evidence type="ECO:0000256" key="2">
    <source>
        <dbReference type="ARBA" id="ARBA00022617"/>
    </source>
</evidence>
<comment type="caution">
    <text evidence="9">The sequence shown here is derived from an EMBL/GenBank/DDBJ whole genome shotgun (WGS) entry which is preliminary data.</text>
</comment>
<evidence type="ECO:0000313" key="10">
    <source>
        <dbReference type="Proteomes" id="UP001218218"/>
    </source>
</evidence>
<dbReference type="PANTHER" id="PTHR31356:SF53">
    <property type="entry name" value="HEME PEROXIDASE"/>
    <property type="match status" value="1"/>
</dbReference>
<dbReference type="PROSITE" id="PS50873">
    <property type="entry name" value="PEROXIDASE_4"/>
    <property type="match status" value="1"/>
</dbReference>
<dbReference type="Gene3D" id="1.10.520.10">
    <property type="match status" value="1"/>
</dbReference>
<dbReference type="GO" id="GO:0042744">
    <property type="term" value="P:hydrogen peroxide catabolic process"/>
    <property type="evidence" value="ECO:0007669"/>
    <property type="project" value="TreeGrafter"/>
</dbReference>
<feature type="chain" id="PRO_5041768139" description="Peroxidase" evidence="7">
    <location>
        <begin position="22"/>
        <end position="526"/>
    </location>
</feature>
<evidence type="ECO:0000256" key="6">
    <source>
        <dbReference type="RuleBase" id="RU004241"/>
    </source>
</evidence>
<keyword evidence="10" id="KW-1185">Reference proteome</keyword>
<proteinExistence type="inferred from homology"/>
<dbReference type="InterPro" id="IPR002016">
    <property type="entry name" value="Haem_peroxidase"/>
</dbReference>
<evidence type="ECO:0000256" key="5">
    <source>
        <dbReference type="ARBA" id="ARBA00023004"/>
    </source>
</evidence>
<keyword evidence="4 7" id="KW-0560">Oxidoreductase</keyword>
<dbReference type="InterPro" id="IPR010255">
    <property type="entry name" value="Haem_peroxidase_sf"/>
</dbReference>